<dbReference type="GO" id="GO:0022857">
    <property type="term" value="F:transmembrane transporter activity"/>
    <property type="evidence" value="ECO:0007669"/>
    <property type="project" value="TreeGrafter"/>
</dbReference>
<dbReference type="OrthoDB" id="403889at2"/>
<protein>
    <submittedName>
        <fullName evidence="9 10">ABC transporter permease</fullName>
    </submittedName>
</protein>
<evidence type="ECO:0000256" key="4">
    <source>
        <dbReference type="ARBA" id="ARBA00022989"/>
    </source>
</evidence>
<organism evidence="10 11">
    <name type="scientific">Mycoplasmopsis caviae</name>
    <dbReference type="NCBI Taxonomy" id="55603"/>
    <lineage>
        <taxon>Bacteria</taxon>
        <taxon>Bacillati</taxon>
        <taxon>Mycoplasmatota</taxon>
        <taxon>Mycoplasmoidales</taxon>
        <taxon>Metamycoplasmataceae</taxon>
        <taxon>Mycoplasmopsis</taxon>
    </lineage>
</organism>
<comment type="similarity">
    <text evidence="6">Belongs to the ABC-4 integral membrane protein family.</text>
</comment>
<evidence type="ECO:0000256" key="1">
    <source>
        <dbReference type="ARBA" id="ARBA00004651"/>
    </source>
</evidence>
<accession>A0A3P8LAS3</accession>
<feature type="domain" description="ABC3 transporter permease C-terminal" evidence="8">
    <location>
        <begin position="1818"/>
        <end position="1937"/>
    </location>
</feature>
<reference evidence="9" key="2">
    <citation type="submission" date="2022-07" db="EMBL/GenBank/DDBJ databases">
        <title>Complete genome of Mycoplasma caviae type strain G122.</title>
        <authorList>
            <person name="Spergser J."/>
        </authorList>
    </citation>
    <scope>NUCLEOTIDE SEQUENCE</scope>
    <source>
        <strain evidence="9">G122</strain>
    </source>
</reference>
<dbReference type="Proteomes" id="UP000280036">
    <property type="component" value="Unassembled WGS sequence"/>
</dbReference>
<keyword evidence="3 7" id="KW-0812">Transmembrane</keyword>
<proteinExistence type="inferred from homology"/>
<evidence type="ECO:0000313" key="10">
    <source>
        <dbReference type="EMBL" id="VDR41971.1"/>
    </source>
</evidence>
<evidence type="ECO:0000313" key="12">
    <source>
        <dbReference type="Proteomes" id="UP001058569"/>
    </source>
</evidence>
<feature type="transmembrane region" description="Helical" evidence="7">
    <location>
        <begin position="2662"/>
        <end position="2685"/>
    </location>
</feature>
<name>A0A3P8LAS3_9BACT</name>
<keyword evidence="12" id="KW-1185">Reference proteome</keyword>
<keyword evidence="2" id="KW-1003">Cell membrane</keyword>
<feature type="transmembrane region" description="Helical" evidence="7">
    <location>
        <begin position="2572"/>
        <end position="2592"/>
    </location>
</feature>
<feature type="transmembrane region" description="Helical" evidence="7">
    <location>
        <begin position="1816"/>
        <end position="1838"/>
    </location>
</feature>
<dbReference type="RefSeq" id="WP_126118212.1">
    <property type="nucleotide sequence ID" value="NZ_CP101806.1"/>
</dbReference>
<gene>
    <name evidence="10" type="ORF">NCTC10126_00463</name>
    <name evidence="9" type="ORF">NPA07_05595</name>
</gene>
<dbReference type="PANTHER" id="PTHR30572">
    <property type="entry name" value="MEMBRANE COMPONENT OF TRANSPORTER-RELATED"/>
    <property type="match status" value="1"/>
</dbReference>
<reference evidence="10 11" key="1">
    <citation type="submission" date="2018-12" db="EMBL/GenBank/DDBJ databases">
        <authorList>
            <consortium name="Pathogen Informatics"/>
        </authorList>
    </citation>
    <scope>NUCLEOTIDE SEQUENCE [LARGE SCALE GENOMIC DNA]</scope>
    <source>
        <strain evidence="10 11">NCTC10126</strain>
    </source>
</reference>
<evidence type="ECO:0000256" key="6">
    <source>
        <dbReference type="ARBA" id="ARBA00038076"/>
    </source>
</evidence>
<evidence type="ECO:0000256" key="7">
    <source>
        <dbReference type="SAM" id="Phobius"/>
    </source>
</evidence>
<dbReference type="GO" id="GO:0005886">
    <property type="term" value="C:plasma membrane"/>
    <property type="evidence" value="ECO:0007669"/>
    <property type="project" value="UniProtKB-SubCell"/>
</dbReference>
<evidence type="ECO:0000256" key="5">
    <source>
        <dbReference type="ARBA" id="ARBA00023136"/>
    </source>
</evidence>
<dbReference type="InterPro" id="IPR050250">
    <property type="entry name" value="Macrolide_Exporter_MacB"/>
</dbReference>
<dbReference type="EMBL" id="CP101806">
    <property type="protein sequence ID" value="UUD35245.1"/>
    <property type="molecule type" value="Genomic_DNA"/>
</dbReference>
<keyword evidence="5 7" id="KW-0472">Membrane</keyword>
<dbReference type="PANTHER" id="PTHR30572:SF4">
    <property type="entry name" value="ABC TRANSPORTER PERMEASE YTRF"/>
    <property type="match status" value="1"/>
</dbReference>
<evidence type="ECO:0000256" key="3">
    <source>
        <dbReference type="ARBA" id="ARBA00022692"/>
    </source>
</evidence>
<evidence type="ECO:0000259" key="8">
    <source>
        <dbReference type="Pfam" id="PF02687"/>
    </source>
</evidence>
<evidence type="ECO:0000256" key="2">
    <source>
        <dbReference type="ARBA" id="ARBA00022475"/>
    </source>
</evidence>
<dbReference type="EMBL" id="UZVY01000001">
    <property type="protein sequence ID" value="VDR41971.1"/>
    <property type="molecule type" value="Genomic_DNA"/>
</dbReference>
<keyword evidence="4 7" id="KW-1133">Transmembrane helix</keyword>
<feature type="transmembrane region" description="Helical" evidence="7">
    <location>
        <begin position="1971"/>
        <end position="2000"/>
    </location>
</feature>
<feature type="transmembrane region" description="Helical" evidence="7">
    <location>
        <begin position="1902"/>
        <end position="1933"/>
    </location>
</feature>
<feature type="transmembrane region" description="Helical" evidence="7">
    <location>
        <begin position="1858"/>
        <end position="1882"/>
    </location>
</feature>
<comment type="subcellular location">
    <subcellularLocation>
        <location evidence="1">Cell membrane</location>
        <topology evidence="1">Multi-pass membrane protein</topology>
    </subcellularLocation>
</comment>
<evidence type="ECO:0000313" key="11">
    <source>
        <dbReference type="Proteomes" id="UP000280036"/>
    </source>
</evidence>
<dbReference type="InterPro" id="IPR003838">
    <property type="entry name" value="ABC3_permease_C"/>
</dbReference>
<feature type="domain" description="ABC3 transporter permease C-terminal" evidence="8">
    <location>
        <begin position="2571"/>
        <end position="2690"/>
    </location>
</feature>
<evidence type="ECO:0000313" key="9">
    <source>
        <dbReference type="EMBL" id="UUD35245.1"/>
    </source>
</evidence>
<sequence length="2697" mass="308196">MWRLFKEVFKSLSKNKVIVAGLSILVFLTSAIFTLLSNVRSSMVGGFNDYKNVSRLQDVNVDLNLPMQGSAYNQGYYINGEKSDDFKGKDKNYTPIIYQIDPQSIKTSSLPESVKKEYYDSTRNILYFGNNKTEYLPFSSIGNIDQLLNAYYFKKEDLLNLYSIYKAEQNIDNNPKPDINFDLKNLDNLNFELKEKDRYLNIYNKVANDVFEQVFTDKTLEQSGNVKFDKTYKIGNLMNLIKKDDQIYATQLSSLFINVETKEITANFSKGKNWIDQEKGIEIKPNELAELFDFEPSSFGSNTPSGLVFKQKNKSADLSKFINYSSGIQEINENLDLKTEWKINEIFSNTLSPIKAQKKLKLEKGKKFTLPIEWIVQEENKVKFLRWNYYTSFVDKDGSKDKWLGAFKTFMEDLIESSRTNPEKSLLLDKLTTFSYWRKSKINKLTPYKSDKSLDVDKQIEKSSDIPLGSSFNYFELTQVDLYTEDKRIRPDGNKYQIDKDNSRPINKIERETKNVDDKISFLSEINNENIKDERFSIIKNEAYETTKRKIINQIAQKVKIENIGLRKTMTVDGINEETGKQNTFHFISTGNENYVVDGVKQNVGKLYDEYYDPSVLNKVSQSQNNVYETHQLTPYVSSLVIQSIGRNLYPDPKYIRPAYHFAKLLDYNINSGELKESKNTKIIPLTNFVPHEQNVDGSKTPDYNLTNLGVVFLGNKFKIARRVKDANNKYIEPETWETIYPDKMPQSGMDRGLLSKWMEKYQLTIATKFIRTQNGGWVKKDSTFQNVSYIPMLFLSPKAQLVQDVLSYGKVDYLASAIEKYLLNFDLVKQQFITPEQVYQLTSVLKKVLNDNNFASVFASSKMNKKILPKIIFDFVYELSHYEGGDVLKSVFFSILEQAKAKIKSRSSLVERKAYLTSEVENLYKLIKDIVSIDLSKYLSAQALVDVSHDPNKFIDAIWKIIDSIDFKKFSNFSHEWYKSESDKKIIFNNKEYAQKLSTGLIIKWLFNSIDQKSLKEGLKLLIDNLDIAASINLDNSSSLLYNLLIKFSPSLINGLKPIIKKMNADTSNPPKPYSNVKEGLINILTNIDFNILASELNQMVKRHYLDYKVIKFNSELNKDEEKIHPIVLDSISPKDGMIAFLRSMFGIHGSNRAFKDNLIKMFNLSDKYKEIELLNSSKKIYIPDKDDNKVGFIDFLEIFASGLSNTEVKEFNNYKIEQQFLALYSSIQNLDEVNGSVNLDLLKESQKRILKQYGLFSSKTYKTDILAKIEKIIGFINQTKGGASYISNESNKTGSDLLNDLQNFENNGTWSIIKKLLSSLSTPTIQNEYALGAQAFSIYNPWIQMFMNKDANHSQAVQFVNDFINLALDSEIFDINKKITENDNIPFAGITDYGLLELLDDPEKSNLFAFDNSGKFVNNKVEEFVTKNEVYRQWIKKNKLLLLKQLGYITASKIYSNSSEYSDGVYLGIIRKFLNNYLFKKDFFEIREQAHIIMSTLNLSLPLQIFGLSEALVDPILRFTFPEITLSYLASQKSNVGLVKANLQYLLLNKIDDFEKIVKDGEDKFNTLSSILESAFSKKDTSLVPLDIDDEQTLVLDGATFDKFKGISSSLFGIDFIKFTLEVINTIVEPKEIKDIVFNNSNSYLAKVNYAYLVKNNKAIYTGQIPGDPFELLSLLEKLDEKYVLNVNGTKFIIVGQETTVDYMYPVIDEYNLQVNTQSQALVYVNEHGFDRIRSGYVGNVVKKVLYVKNSKATGLSNVELKKYITNIIDKSITDNNKLQRVFLADEIDLVNPERALRITTVQGIIKAVSTTTIALVSVFVTLVAISTIFIIKRYIASKNKVIGILVAQGYQTWQISLSFTTFALVTSVIGGVLGYVIGYKNQLLAMNVINTYWTLPKNAIGFNFFTLFFTVFLPFLGMSLLIFVVSLFALRHKPIDLISGVNEIPQSKFFKAYQKSTRKFNVKKRFSLTLAFTSFWKLISFTVSVMLTGVATLFGVANTNVFNRTINDTYKNRSYTFKVDLETPTREGGPFKPFKPLDLNNNLYTPLGDISDGNREAADYFKPGYSSIINKNGKNGPLSPDPDKASFDSHILSQFSVNVAVAAGVAVDPWQVAYNGMPDTQKAKIDKIRDRVGYQLERTQETTDKIFNVDPNTYAMSFVSKTNNQKLDFFKYYRSPYEKQGSFKYAHWDENSKTYQMLNITTDKYRDEFRDFLVNGYKEIAKKIKAEKEDPNLIKTRVNKPGNLSDYWLTDKSDLSGPTIQDYFISFGGVYFDEKYDEKYTYLKVSNNNNTFKIYGYQKNSRFVKLIDKDNKNLYDSLYEFDTSNNIYPLVLNEVTSNKYNYKIGDLVKFEILNHVDRFTNRVINKLDKSLQNGTNLSNQSITFKVVGINPTYINNELITTIDAANKLSGLDTFKNNLGFKPFNGIMTNNPVPSQVIDSASLYSPSGYWSAYDGFDLSGIDENTLKSMFEQIYNPTNGVLKNILVKKFGNNETQIKNQIMNFLDSNEFVFDQAKYEQIKNSPKSAIEVFAKLYDSKLYIALGTSIDSKDIEAGFTSQVGSTIGTISTSIIAISFIISLVILIIMSTIMISENEKNIAIWSILGYTQKEKLGMFFGVFIPFIILAIALSIPVVLLMIFTFNKFLLASSSISLPLVLTPLHVFLTTIVIFAIFIATSFVTWYSIAKMKPVDLLKGK</sequence>
<feature type="transmembrane region" description="Helical" evidence="7">
    <location>
        <begin position="2613"/>
        <end position="2642"/>
    </location>
</feature>
<dbReference type="Pfam" id="PF02687">
    <property type="entry name" value="FtsX"/>
    <property type="match status" value="2"/>
</dbReference>
<dbReference type="Proteomes" id="UP001058569">
    <property type="component" value="Chromosome"/>
</dbReference>